<keyword evidence="4" id="KW-1185">Reference proteome</keyword>
<evidence type="ECO:0000313" key="3">
    <source>
        <dbReference type="EMBL" id="MDI6103669.1"/>
    </source>
</evidence>
<protein>
    <submittedName>
        <fullName evidence="3">Uncharacterized protein</fullName>
    </submittedName>
</protein>
<organism evidence="3 4">
    <name type="scientific">Actinoplanes sandaracinus</name>
    <dbReference type="NCBI Taxonomy" id="3045177"/>
    <lineage>
        <taxon>Bacteria</taxon>
        <taxon>Bacillati</taxon>
        <taxon>Actinomycetota</taxon>
        <taxon>Actinomycetes</taxon>
        <taxon>Micromonosporales</taxon>
        <taxon>Micromonosporaceae</taxon>
        <taxon>Actinoplanes</taxon>
    </lineage>
</organism>
<dbReference type="RefSeq" id="WP_282764879.1">
    <property type="nucleotide sequence ID" value="NZ_JASCTH010000027.1"/>
</dbReference>
<dbReference type="Proteomes" id="UP001241758">
    <property type="component" value="Unassembled WGS sequence"/>
</dbReference>
<evidence type="ECO:0000313" key="4">
    <source>
        <dbReference type="Proteomes" id="UP001241758"/>
    </source>
</evidence>
<feature type="region of interest" description="Disordered" evidence="1">
    <location>
        <begin position="1"/>
        <end position="44"/>
    </location>
</feature>
<accession>A0ABT6WVF1</accession>
<evidence type="ECO:0000256" key="1">
    <source>
        <dbReference type="SAM" id="MobiDB-lite"/>
    </source>
</evidence>
<sequence length="292" mass="30496">MNNGDDETTPAAADLPPTAMTPVDPAPDGERVPADEPARKPRRRGAVVAAAVVALLAAGGGAAAAYQTWGPRGLDRAASTLGPGGYGRLQLGMTRAEAVATGEIGTAPVGYPKGCVWYSLRGGPEPDAALLEAQQAAKRISDDARREADEIDKEVRRLAQTESPLSESFVKRFEERKAAYRRSADSLLDLARILSRQQARIAAAGGVAFGRDDRLAKIAAPPGVNTPEGVGLGSAEDTLTPAYRDRGLQRSSSGSSYEVAVSGERPAHGYTFDVKNGQVVGAFIIDKDIACG</sequence>
<feature type="transmembrane region" description="Helical" evidence="2">
    <location>
        <begin position="46"/>
        <end position="66"/>
    </location>
</feature>
<name>A0ABT6WVF1_9ACTN</name>
<keyword evidence="2" id="KW-0472">Membrane</keyword>
<reference evidence="3 4" key="1">
    <citation type="submission" date="2023-05" db="EMBL/GenBank/DDBJ databases">
        <title>Actinoplanes sp. NEAU-A12 genome sequencing.</title>
        <authorList>
            <person name="Wang Z.-S."/>
        </authorList>
    </citation>
    <scope>NUCLEOTIDE SEQUENCE [LARGE SCALE GENOMIC DNA]</scope>
    <source>
        <strain evidence="3 4">NEAU-A12</strain>
    </source>
</reference>
<dbReference type="EMBL" id="JASCTH010000027">
    <property type="protein sequence ID" value="MDI6103669.1"/>
    <property type="molecule type" value="Genomic_DNA"/>
</dbReference>
<feature type="compositionally biased region" description="Basic and acidic residues" evidence="1">
    <location>
        <begin position="28"/>
        <end position="39"/>
    </location>
</feature>
<proteinExistence type="predicted"/>
<keyword evidence="2" id="KW-0812">Transmembrane</keyword>
<feature type="compositionally biased region" description="Low complexity" evidence="1">
    <location>
        <begin position="9"/>
        <end position="22"/>
    </location>
</feature>
<evidence type="ECO:0000256" key="2">
    <source>
        <dbReference type="SAM" id="Phobius"/>
    </source>
</evidence>
<gene>
    <name evidence="3" type="ORF">QLQ12_34155</name>
</gene>
<feature type="region of interest" description="Disordered" evidence="1">
    <location>
        <begin position="227"/>
        <end position="257"/>
    </location>
</feature>
<comment type="caution">
    <text evidence="3">The sequence shown here is derived from an EMBL/GenBank/DDBJ whole genome shotgun (WGS) entry which is preliminary data.</text>
</comment>
<keyword evidence="2" id="KW-1133">Transmembrane helix</keyword>